<dbReference type="AlphaFoldDB" id="A0A2K8SJI7"/>
<name>A0A2K8SJI7_9NOSO</name>
<evidence type="ECO:0000313" key="2">
    <source>
        <dbReference type="Proteomes" id="UP000232003"/>
    </source>
</evidence>
<keyword evidence="2" id="KW-1185">Reference proteome</keyword>
<dbReference type="KEGG" id="nfl:COO91_01390"/>
<dbReference type="RefSeq" id="WP_100897703.1">
    <property type="nucleotide sequence ID" value="NZ_CAWNNC010000001.1"/>
</dbReference>
<organism evidence="1 2">
    <name type="scientific">Nostoc flagelliforme CCNUN1</name>
    <dbReference type="NCBI Taxonomy" id="2038116"/>
    <lineage>
        <taxon>Bacteria</taxon>
        <taxon>Bacillati</taxon>
        <taxon>Cyanobacteriota</taxon>
        <taxon>Cyanophyceae</taxon>
        <taxon>Nostocales</taxon>
        <taxon>Nostocaceae</taxon>
        <taxon>Nostoc</taxon>
    </lineage>
</organism>
<evidence type="ECO:0000313" key="1">
    <source>
        <dbReference type="EMBL" id="AUB35510.1"/>
    </source>
</evidence>
<sequence length="103" mass="11830">MEASKIITIPNHWTSPKYSLGQRTKQGMIVGVQYCLFENLVVPERDGSWRYAVLVSTEDEQVEYISESGVQLPPAQELRLEMEGEIDFCQRKIQNLTQQLEAL</sequence>
<proteinExistence type="predicted"/>
<dbReference type="OrthoDB" id="486940at2"/>
<gene>
    <name evidence="1" type="ORF">COO91_01390</name>
</gene>
<dbReference type="EMBL" id="CP024785">
    <property type="protein sequence ID" value="AUB35510.1"/>
    <property type="molecule type" value="Genomic_DNA"/>
</dbReference>
<dbReference type="Proteomes" id="UP000232003">
    <property type="component" value="Chromosome"/>
</dbReference>
<reference evidence="1 2" key="1">
    <citation type="submission" date="2017-11" db="EMBL/GenBank/DDBJ databases">
        <title>Complete genome of a free-living desiccation-tolerant cyanobacterium and its photosynthetic adaptation to extreme terrestrial habitat.</title>
        <authorList>
            <person name="Shang J."/>
        </authorList>
    </citation>
    <scope>NUCLEOTIDE SEQUENCE [LARGE SCALE GENOMIC DNA]</scope>
    <source>
        <strain evidence="1 2">CCNUN1</strain>
    </source>
</reference>
<accession>A0A2K8SJI7</accession>
<protein>
    <submittedName>
        <fullName evidence="1">Uncharacterized protein</fullName>
    </submittedName>
</protein>